<protein>
    <submittedName>
        <fullName evidence="4">Piso0_005550 protein</fullName>
    </submittedName>
</protein>
<feature type="region of interest" description="Disordered" evidence="2">
    <location>
        <begin position="535"/>
        <end position="555"/>
    </location>
</feature>
<reference evidence="4 5" key="1">
    <citation type="journal article" date="2012" name="G3 (Bethesda)">
        <title>Pichia sorbitophila, an interspecies yeast hybrid reveals early steps of genome resolution following polyploidization.</title>
        <authorList>
            <person name="Leh Louis V."/>
            <person name="Despons L."/>
            <person name="Friedrich A."/>
            <person name="Martin T."/>
            <person name="Durrens P."/>
            <person name="Casaregola S."/>
            <person name="Neuveglise C."/>
            <person name="Fairhead C."/>
            <person name="Marck C."/>
            <person name="Cruz J.A."/>
            <person name="Straub M.L."/>
            <person name="Kugler V."/>
            <person name="Sacerdot C."/>
            <person name="Uzunov Z."/>
            <person name="Thierry A."/>
            <person name="Weiss S."/>
            <person name="Bleykasten C."/>
            <person name="De Montigny J."/>
            <person name="Jacques N."/>
            <person name="Jung P."/>
            <person name="Lemaire M."/>
            <person name="Mallet S."/>
            <person name="Morel G."/>
            <person name="Richard G.F."/>
            <person name="Sarkar A."/>
            <person name="Savel G."/>
            <person name="Schacherer J."/>
            <person name="Seret M.L."/>
            <person name="Talla E."/>
            <person name="Samson G."/>
            <person name="Jubin C."/>
            <person name="Poulain J."/>
            <person name="Vacherie B."/>
            <person name="Barbe V."/>
            <person name="Pelletier E."/>
            <person name="Sherman D.J."/>
            <person name="Westhof E."/>
            <person name="Weissenbach J."/>
            <person name="Baret P.V."/>
            <person name="Wincker P."/>
            <person name="Gaillardin C."/>
            <person name="Dujon B."/>
            <person name="Souciet J.L."/>
        </authorList>
    </citation>
    <scope>NUCLEOTIDE SEQUENCE [LARGE SCALE GENOMIC DNA]</scope>
    <source>
        <strain evidence="5">ATCC MYA-4447 / BCRC 22081 / CBS 7064 / NBRC 10061 / NRRL Y-12695</strain>
    </source>
</reference>
<evidence type="ECO:0000313" key="4">
    <source>
        <dbReference type="EMBL" id="CCE87017.1"/>
    </source>
</evidence>
<dbReference type="InterPro" id="IPR043987">
    <property type="entry name" value="CCZ1/INTU/HSP4_longin_1"/>
</dbReference>
<gene>
    <name evidence="4" type="primary">Piso0_005550</name>
    <name evidence="4" type="ORF">GNLVRS01_PISO0N17393g</name>
</gene>
<evidence type="ECO:0000259" key="3">
    <source>
        <dbReference type="Pfam" id="PF19031"/>
    </source>
</evidence>
<accession>G8XZA8</accession>
<dbReference type="OrthoDB" id="240546at2759"/>
<evidence type="ECO:0000256" key="1">
    <source>
        <dbReference type="ARBA" id="ARBA00005352"/>
    </source>
</evidence>
<dbReference type="EMBL" id="FO082046">
    <property type="protein sequence ID" value="CCE87017.1"/>
    <property type="molecule type" value="Genomic_DNA"/>
</dbReference>
<sequence length="720" mass="82754">MNSYFGNILPLGPTVKEENDFSTQEEKQWSSITRLAIFNPSFADERSEKKEELIKQIICFIHTEESSDRKEEEELNFVGLIRGLIEFNSNFTPREVERATTIKTDKSIIIVKVVEHNYHIICQLRGTNDDTLEISGCQLARLVDRAYRYFVLFNQSFEDIRLQSNIRILKRQLMDFWSNFVNEFNAEDSGSRLGMSWMKKTNNNGFLGLLDWKTESVTYRKSSINLTKPIEQFLQASMGRCSSKDDKTPQAILISSFDKQKPNNYGFIYKGSAYDDSVEANIIPEEQLLDIHNYLEFLDLNDTFDTQTIMNSSNRLLFNHEPKEQQVYTSSIHESSNSVQTSEITENSTERTIGEATLDALHPVNFANNYFLSPLNSTINSVRNVGSHINTADLGVNAFMNIPSNLKYYVTETFTTQQTVPQEEHPCDADEGSIEGPQGKYIVGCTDGQSISKKVIYLGTKSDKVKEGSEAIHSKEYILIIYRRQNFVVSLVYDSSMLTLDIPEFYKSLEDDFLGVLTDDILAISDPHTISNSIGSLSRTFTSPSEQRQQTKPDDSTEKDFYFIIYNDKHKWVNSSLPHLEDIKNIGLTPEDIEKKSKQQRALRSLHRYLCELFISGRRPVLDSSVTNEYFHKINVSKSFVWMIYFIRRENQSIIVIKSQTSRSSKKERRRKTPDKSEAASTQVGNILNDSKYYMKLSFLDNLGFDVRSWLENLTLSDQS</sequence>
<dbReference type="AlphaFoldDB" id="G8XZA8"/>
<feature type="compositionally biased region" description="Polar residues" evidence="2">
    <location>
        <begin position="535"/>
        <end position="548"/>
    </location>
</feature>
<comment type="similarity">
    <text evidence="1">Belongs to the CCZ1 family.</text>
</comment>
<dbReference type="PANTHER" id="PTHR13056:SF0">
    <property type="entry name" value="VACUOLAR FUSION PROTEIN CCZ1 HOMOLOG-RELATED"/>
    <property type="match status" value="1"/>
</dbReference>
<dbReference type="eggNOG" id="ENOG502QSQV">
    <property type="taxonomic scope" value="Eukaryota"/>
</dbReference>
<evidence type="ECO:0000313" key="5">
    <source>
        <dbReference type="Proteomes" id="UP000005222"/>
    </source>
</evidence>
<dbReference type="STRING" id="559304.G8XZA8"/>
<evidence type="ECO:0000256" key="2">
    <source>
        <dbReference type="SAM" id="MobiDB-lite"/>
    </source>
</evidence>
<dbReference type="GO" id="GO:0035658">
    <property type="term" value="C:Mon1-Ccz1 complex"/>
    <property type="evidence" value="ECO:0007669"/>
    <property type="project" value="InterPro"/>
</dbReference>
<dbReference type="PANTHER" id="PTHR13056">
    <property type="entry name" value="VACUOLAR FUSION PROTEIN CCZ1 HOMOLOG-RELATED"/>
    <property type="match status" value="1"/>
</dbReference>
<organism evidence="4 5">
    <name type="scientific">Pichia sorbitophila (strain ATCC MYA-4447 / BCRC 22081 / CBS 7064 / NBRC 10061 / NRRL Y-12695)</name>
    <name type="common">Hybrid yeast</name>
    <dbReference type="NCBI Taxonomy" id="559304"/>
    <lineage>
        <taxon>Eukaryota</taxon>
        <taxon>Fungi</taxon>
        <taxon>Dikarya</taxon>
        <taxon>Ascomycota</taxon>
        <taxon>Saccharomycotina</taxon>
        <taxon>Pichiomycetes</taxon>
        <taxon>Debaryomycetaceae</taxon>
        <taxon>Millerozyma</taxon>
    </lineage>
</organism>
<keyword evidence="5" id="KW-1185">Reference proteome</keyword>
<dbReference type="Pfam" id="PF19031">
    <property type="entry name" value="Intu_longin_1"/>
    <property type="match status" value="1"/>
</dbReference>
<dbReference type="InParanoid" id="G8XZA8"/>
<dbReference type="GO" id="GO:0016192">
    <property type="term" value="P:vesicle-mediated transport"/>
    <property type="evidence" value="ECO:0007669"/>
    <property type="project" value="InterPro"/>
</dbReference>
<proteinExistence type="inferred from homology"/>
<dbReference type="InterPro" id="IPR013176">
    <property type="entry name" value="Ccz1"/>
</dbReference>
<dbReference type="OMA" id="MFYYIKY"/>
<dbReference type="Proteomes" id="UP000005222">
    <property type="component" value="Chromosome N"/>
</dbReference>
<dbReference type="HOGENOM" id="CLU_397388_0_0_1"/>
<name>G8XZA8_PICSO</name>
<feature type="domain" description="CCZ1/INTU/HSP4 first Longin" evidence="3">
    <location>
        <begin position="47"/>
        <end position="155"/>
    </location>
</feature>